<protein>
    <submittedName>
        <fullName evidence="1">Uncharacterized protein</fullName>
    </submittedName>
</protein>
<organism evidence="1 2">
    <name type="scientific">Podospora bellae-mahoneyi</name>
    <dbReference type="NCBI Taxonomy" id="2093777"/>
    <lineage>
        <taxon>Eukaryota</taxon>
        <taxon>Fungi</taxon>
        <taxon>Dikarya</taxon>
        <taxon>Ascomycota</taxon>
        <taxon>Pezizomycotina</taxon>
        <taxon>Sordariomycetes</taxon>
        <taxon>Sordariomycetidae</taxon>
        <taxon>Sordariales</taxon>
        <taxon>Podosporaceae</taxon>
        <taxon>Podospora</taxon>
    </lineage>
</organism>
<dbReference type="Proteomes" id="UP001322138">
    <property type="component" value="Unassembled WGS sequence"/>
</dbReference>
<dbReference type="EMBL" id="JAFFGZ010000001">
    <property type="protein sequence ID" value="KAK4649406.1"/>
    <property type="molecule type" value="Genomic_DNA"/>
</dbReference>
<gene>
    <name evidence="1" type="ORF">QC761_0021090</name>
</gene>
<reference evidence="1 2" key="1">
    <citation type="journal article" date="2023" name="bioRxiv">
        <title>High-quality genome assemblies of four members of thePodospora anserinaspecies complex.</title>
        <authorList>
            <person name="Ament-Velasquez S.L."/>
            <person name="Vogan A.A."/>
            <person name="Wallerman O."/>
            <person name="Hartmann F."/>
            <person name="Gautier V."/>
            <person name="Silar P."/>
            <person name="Giraud T."/>
            <person name="Johannesson H."/>
        </authorList>
    </citation>
    <scope>NUCLEOTIDE SEQUENCE [LARGE SCALE GENOMIC DNA]</scope>
    <source>
        <strain evidence="1 2">CBS 112042</strain>
    </source>
</reference>
<name>A0ABR0G140_9PEZI</name>
<sequence length="63" mass="7029">MTLKVPATPPSHGLFFVDTQPTGTISQHVDIWRSIDELSRLDQGFSATDVFWAVMVVWGLVKV</sequence>
<accession>A0ABR0G140</accession>
<dbReference type="GeneID" id="87891169"/>
<evidence type="ECO:0000313" key="1">
    <source>
        <dbReference type="EMBL" id="KAK4649406.1"/>
    </source>
</evidence>
<comment type="caution">
    <text evidence="1">The sequence shown here is derived from an EMBL/GenBank/DDBJ whole genome shotgun (WGS) entry which is preliminary data.</text>
</comment>
<proteinExistence type="predicted"/>
<evidence type="ECO:0000313" key="2">
    <source>
        <dbReference type="Proteomes" id="UP001322138"/>
    </source>
</evidence>
<dbReference type="RefSeq" id="XP_062738381.1">
    <property type="nucleotide sequence ID" value="XM_062872072.1"/>
</dbReference>
<keyword evidence="2" id="KW-1185">Reference proteome</keyword>